<keyword evidence="4" id="KW-0677">Repeat</keyword>
<keyword evidence="6" id="KW-0227">DNA damage</keyword>
<dbReference type="InterPro" id="IPR041102">
    <property type="entry name" value="UvrA_inter"/>
</dbReference>
<dbReference type="GO" id="GO:0004518">
    <property type="term" value="F:nuclease activity"/>
    <property type="evidence" value="ECO:0007669"/>
    <property type="project" value="UniProtKB-KW"/>
</dbReference>
<dbReference type="GO" id="GO:0009380">
    <property type="term" value="C:excinuclease repair complex"/>
    <property type="evidence" value="ECO:0007669"/>
    <property type="project" value="InterPro"/>
</dbReference>
<dbReference type="InterPro" id="IPR017871">
    <property type="entry name" value="ABC_transporter-like_CS"/>
</dbReference>
<keyword evidence="2" id="KW-0963">Cytoplasm</keyword>
<dbReference type="InterPro" id="IPR003439">
    <property type="entry name" value="ABC_transporter-like_ATP-bd"/>
</dbReference>
<evidence type="ECO:0000256" key="15">
    <source>
        <dbReference type="ARBA" id="ARBA00038000"/>
    </source>
</evidence>
<dbReference type="GO" id="GO:0005524">
    <property type="term" value="F:ATP binding"/>
    <property type="evidence" value="ECO:0007669"/>
    <property type="project" value="UniProtKB-KW"/>
</dbReference>
<evidence type="ECO:0000256" key="13">
    <source>
        <dbReference type="ARBA" id="ARBA00023204"/>
    </source>
</evidence>
<comment type="caution">
    <text evidence="19">The sequence shown here is derived from an EMBL/GenBank/DDBJ whole genome shotgun (WGS) entry which is preliminary data.</text>
</comment>
<protein>
    <recommendedName>
        <fullName evidence="16">UvrABC system protein A</fullName>
    </recommendedName>
    <alternativeName>
        <fullName evidence="17">Excinuclease ABC subunit A</fullName>
    </alternativeName>
</protein>
<dbReference type="SUPFAM" id="SSF52540">
    <property type="entry name" value="P-loop containing nucleoside triphosphate hydrolases"/>
    <property type="match status" value="2"/>
</dbReference>
<dbReference type="AlphaFoldDB" id="A0A1F6M911"/>
<dbReference type="Pfam" id="PF17760">
    <property type="entry name" value="UvrA_inter"/>
    <property type="match status" value="1"/>
</dbReference>
<dbReference type="GO" id="GO:0009432">
    <property type="term" value="P:SOS response"/>
    <property type="evidence" value="ECO:0007669"/>
    <property type="project" value="UniProtKB-KW"/>
</dbReference>
<reference evidence="19 20" key="1">
    <citation type="journal article" date="2016" name="Nat. Commun.">
        <title>Thousands of microbial genomes shed light on interconnected biogeochemical processes in an aquifer system.</title>
        <authorList>
            <person name="Anantharaman K."/>
            <person name="Brown C.T."/>
            <person name="Hug L.A."/>
            <person name="Sharon I."/>
            <person name="Castelle C.J."/>
            <person name="Probst A.J."/>
            <person name="Thomas B.C."/>
            <person name="Singh A."/>
            <person name="Wilkins M.J."/>
            <person name="Karaoz U."/>
            <person name="Brodie E.L."/>
            <person name="Williams K.H."/>
            <person name="Hubbard S.S."/>
            <person name="Banfield J.F."/>
        </authorList>
    </citation>
    <scope>NUCLEOTIDE SEQUENCE [LARGE SCALE GENOMIC DNA]</scope>
</reference>
<dbReference type="GO" id="GO:0008270">
    <property type="term" value="F:zinc ion binding"/>
    <property type="evidence" value="ECO:0007669"/>
    <property type="project" value="UniProtKB-KW"/>
</dbReference>
<keyword evidence="13" id="KW-0234">DNA repair</keyword>
<dbReference type="InterPro" id="IPR003593">
    <property type="entry name" value="AAA+_ATPase"/>
</dbReference>
<comment type="subcellular location">
    <subcellularLocation>
        <location evidence="1">Cytoplasm</location>
    </subcellularLocation>
</comment>
<dbReference type="GO" id="GO:0003677">
    <property type="term" value="F:DNA binding"/>
    <property type="evidence" value="ECO:0007669"/>
    <property type="project" value="UniProtKB-KW"/>
</dbReference>
<evidence type="ECO:0000256" key="12">
    <source>
        <dbReference type="ARBA" id="ARBA00023125"/>
    </source>
</evidence>
<evidence type="ECO:0000256" key="17">
    <source>
        <dbReference type="ARBA" id="ARBA00042156"/>
    </source>
</evidence>
<dbReference type="STRING" id="1798682.A3C15_03385"/>
<dbReference type="Gene3D" id="1.20.1580.10">
    <property type="entry name" value="ABC transporter ATPase like domain"/>
    <property type="match status" value="3"/>
</dbReference>
<evidence type="ECO:0000256" key="16">
    <source>
        <dbReference type="ARBA" id="ARBA00039316"/>
    </source>
</evidence>
<proteinExistence type="inferred from homology"/>
<evidence type="ECO:0000313" key="20">
    <source>
        <dbReference type="Proteomes" id="UP000176532"/>
    </source>
</evidence>
<evidence type="ECO:0000256" key="10">
    <source>
        <dbReference type="ARBA" id="ARBA00022840"/>
    </source>
</evidence>
<keyword evidence="5" id="KW-0547">Nucleotide-binding</keyword>
<dbReference type="CDD" id="cd03271">
    <property type="entry name" value="ABC_UvrA_II"/>
    <property type="match status" value="1"/>
</dbReference>
<organism evidence="19 20">
    <name type="scientific">Candidatus Magasanikbacteria bacterium RIFCSPHIGHO2_02_FULL_50_9b</name>
    <dbReference type="NCBI Taxonomy" id="1798682"/>
    <lineage>
        <taxon>Bacteria</taxon>
        <taxon>Candidatus Magasanikiibacteriota</taxon>
    </lineage>
</organism>
<dbReference type="SMART" id="SM00382">
    <property type="entry name" value="AAA"/>
    <property type="match status" value="1"/>
</dbReference>
<evidence type="ECO:0000256" key="11">
    <source>
        <dbReference type="ARBA" id="ARBA00022881"/>
    </source>
</evidence>
<dbReference type="InterPro" id="IPR004602">
    <property type="entry name" value="UvrA"/>
</dbReference>
<dbReference type="Gene3D" id="3.40.50.300">
    <property type="entry name" value="P-loop containing nucleotide triphosphate hydrolases"/>
    <property type="match status" value="3"/>
</dbReference>
<dbReference type="GO" id="GO:0016887">
    <property type="term" value="F:ATP hydrolysis activity"/>
    <property type="evidence" value="ECO:0007669"/>
    <property type="project" value="InterPro"/>
</dbReference>
<evidence type="ECO:0000256" key="6">
    <source>
        <dbReference type="ARBA" id="ARBA00022763"/>
    </source>
</evidence>
<name>A0A1F6M911_9BACT</name>
<evidence type="ECO:0000256" key="4">
    <source>
        <dbReference type="ARBA" id="ARBA00022737"/>
    </source>
</evidence>
<keyword evidence="3" id="KW-0479">Metal-binding</keyword>
<evidence type="ECO:0000256" key="9">
    <source>
        <dbReference type="ARBA" id="ARBA00022833"/>
    </source>
</evidence>
<gene>
    <name evidence="19" type="primary">uvrA</name>
    <name evidence="19" type="ORF">A3C15_03385</name>
</gene>
<dbReference type="PANTHER" id="PTHR43152:SF3">
    <property type="entry name" value="UVRABC SYSTEM PROTEIN A"/>
    <property type="match status" value="1"/>
</dbReference>
<dbReference type="InterPro" id="IPR027417">
    <property type="entry name" value="P-loop_NTPase"/>
</dbReference>
<keyword evidence="12" id="KW-0238">DNA-binding</keyword>
<dbReference type="PROSITE" id="PS00211">
    <property type="entry name" value="ABC_TRANSPORTER_1"/>
    <property type="match status" value="2"/>
</dbReference>
<evidence type="ECO:0000313" key="19">
    <source>
        <dbReference type="EMBL" id="OGH68124.1"/>
    </source>
</evidence>
<sequence>MQDFIRIRGAREHNLKNISLDLPRNKLIVFAGLSGSGKSSLAFDTIFAEGQRRYIESLSAYARQFLGGMQKPDVDEIEGLSPAIAIDQKAHSANPRSTVATITEMYDYLRVLFARVGVPHCIQCGDPIQRLTAEQIVSLVIDALPKNGSGEIKLLAPVVRGRKGEYYQLLYDLYNAGFMEVRVDGALYSLKKQIKLGRYEQHMIEVVVDTIPVLGISQSKDVALQKSERQRLAEAVETALLKSSGLVTILFPDTTEKIFSTTFACPRDGFSFPEIEPRLFSFNSPYGNCQICTGLGTESLFSEKKCPACLGARLRPEALAVRIGGKNIVELTSLTIRDAQKFLERWFFDELDELRHEIAEPAMREILARLQFLLNVGLHYLTLARLAGSLSGGEAQRIRLASQIGSRLVGALYVLDEPTIGLHQADNEKLIKTLCELRDIGNTIIVVEHDEDTIRVSDHLVEIGPGAGVHGGEIVVEGATEKLLAQKKSKSLTVQYLNGEKKIALPLKRREKVHDTLRVIGATAHNLKNIAVEIPLRRFVCVTGVSGSGKSTLVHDIVYKSINKRLNHTNDTTGEHKQLRGVEYVERIILVDQSAIGRTSRSNPATYTGAWTPIRELFASTPEARARGYRLSRFSFNVPGGRCEHCEGHGELAIEMHFLPTVWVPCEVCTGARFDRETLEVTYKEKNISQILKMTIEEAEKFFEDIPAINDKLKMLNQVGLEYLELGQSAPTLSGGESQRVKLATELAKRTHGRALYIFDEPTTGLHFADIQKLLDILQKLVDRGNTVLVIEHNLDIIKSADWIIDLGPGGGDEGGTVVATGTPEAVSKNKNSLTGKYLKKVL</sequence>
<evidence type="ECO:0000259" key="18">
    <source>
        <dbReference type="PROSITE" id="PS50893"/>
    </source>
</evidence>
<evidence type="ECO:0000256" key="5">
    <source>
        <dbReference type="ARBA" id="ARBA00022741"/>
    </source>
</evidence>
<evidence type="ECO:0000256" key="1">
    <source>
        <dbReference type="ARBA" id="ARBA00004496"/>
    </source>
</evidence>
<comment type="similarity">
    <text evidence="15">Belongs to the ABC transporter superfamily. UvrA family.</text>
</comment>
<keyword evidence="11" id="KW-0267">Excision nuclease</keyword>
<evidence type="ECO:0000256" key="3">
    <source>
        <dbReference type="ARBA" id="ARBA00022723"/>
    </source>
</evidence>
<dbReference type="Gene3D" id="3.30.190.20">
    <property type="match status" value="1"/>
</dbReference>
<evidence type="ECO:0000256" key="8">
    <source>
        <dbReference type="ARBA" id="ARBA00022771"/>
    </source>
</evidence>
<dbReference type="EMBL" id="MFQD01000010">
    <property type="protein sequence ID" value="OGH68124.1"/>
    <property type="molecule type" value="Genomic_DNA"/>
</dbReference>
<evidence type="ECO:0000256" key="14">
    <source>
        <dbReference type="ARBA" id="ARBA00023236"/>
    </source>
</evidence>
<keyword evidence="7" id="KW-0228">DNA excision</keyword>
<keyword evidence="9" id="KW-0862">Zinc</keyword>
<feature type="domain" description="ABC transporter" evidence="18">
    <location>
        <begin position="511"/>
        <end position="834"/>
    </location>
</feature>
<keyword evidence="14" id="KW-0742">SOS response</keyword>
<dbReference type="PROSITE" id="PS50893">
    <property type="entry name" value="ABC_TRANSPORTER_2"/>
    <property type="match status" value="1"/>
</dbReference>
<keyword evidence="10" id="KW-0067">ATP-binding</keyword>
<dbReference type="GO" id="GO:0006289">
    <property type="term" value="P:nucleotide-excision repair"/>
    <property type="evidence" value="ECO:0007669"/>
    <property type="project" value="InterPro"/>
</dbReference>
<dbReference type="FunFam" id="1.20.1580.10:FF:000003">
    <property type="entry name" value="UvrABC system protein A"/>
    <property type="match status" value="1"/>
</dbReference>
<dbReference type="Proteomes" id="UP000176532">
    <property type="component" value="Unassembled WGS sequence"/>
</dbReference>
<dbReference type="PANTHER" id="PTHR43152">
    <property type="entry name" value="UVRABC SYSTEM PROTEIN A"/>
    <property type="match status" value="1"/>
</dbReference>
<evidence type="ECO:0000256" key="2">
    <source>
        <dbReference type="ARBA" id="ARBA00022490"/>
    </source>
</evidence>
<evidence type="ECO:0000256" key="7">
    <source>
        <dbReference type="ARBA" id="ARBA00022769"/>
    </source>
</evidence>
<accession>A0A1F6M911</accession>
<dbReference type="NCBIfam" id="TIGR00630">
    <property type="entry name" value="uvra"/>
    <property type="match status" value="1"/>
</dbReference>
<keyword evidence="8" id="KW-0863">Zinc-finger</keyword>
<dbReference type="GO" id="GO:0005737">
    <property type="term" value="C:cytoplasm"/>
    <property type="evidence" value="ECO:0007669"/>
    <property type="project" value="UniProtKB-SubCell"/>
</dbReference>